<dbReference type="STRING" id="1080227.A8L45_00215"/>
<accession>A0A1C3ESR2</accession>
<dbReference type="AlphaFoldDB" id="A0A1C3ESR2"/>
<evidence type="ECO:0000313" key="2">
    <source>
        <dbReference type="Proteomes" id="UP000094936"/>
    </source>
</evidence>
<keyword evidence="2" id="KW-1185">Reference proteome</keyword>
<evidence type="ECO:0000313" key="1">
    <source>
        <dbReference type="EMBL" id="ODA36302.1"/>
    </source>
</evidence>
<dbReference type="EMBL" id="LYBM01000001">
    <property type="protein sequence ID" value="ODA36302.1"/>
    <property type="molecule type" value="Genomic_DNA"/>
</dbReference>
<dbReference type="Proteomes" id="UP000094936">
    <property type="component" value="Unassembled WGS sequence"/>
</dbReference>
<name>A0A1C3ESR2_9GAMM</name>
<gene>
    <name evidence="1" type="ORF">A8L45_00215</name>
</gene>
<protein>
    <submittedName>
        <fullName evidence="1">Uncharacterized protein</fullName>
    </submittedName>
</protein>
<sequence>MLSQLAAFKTDAIENTLGAIPAFKNYKLNSATSSIVVEYDATLIDPTWVDAFFSDSSDAAEQACISIANSINVNGVNQ</sequence>
<reference evidence="1 2" key="1">
    <citation type="submission" date="2016-05" db="EMBL/GenBank/DDBJ databases">
        <title>Genomic Taxonomy of the Vibrionaceae.</title>
        <authorList>
            <person name="Gomez-Gil B."/>
            <person name="Enciso-Ibarra J."/>
        </authorList>
    </citation>
    <scope>NUCLEOTIDE SEQUENCE [LARGE SCALE GENOMIC DNA]</scope>
    <source>
        <strain evidence="1 2">CAIM 1920</strain>
    </source>
</reference>
<proteinExistence type="predicted"/>
<comment type="caution">
    <text evidence="1">The sequence shown here is derived from an EMBL/GenBank/DDBJ whole genome shotgun (WGS) entry which is preliminary data.</text>
</comment>
<organism evidence="1 2">
    <name type="scientific">Veronia pacifica</name>
    <dbReference type="NCBI Taxonomy" id="1080227"/>
    <lineage>
        <taxon>Bacteria</taxon>
        <taxon>Pseudomonadati</taxon>
        <taxon>Pseudomonadota</taxon>
        <taxon>Gammaproteobacteria</taxon>
        <taxon>Vibrionales</taxon>
        <taxon>Vibrionaceae</taxon>
        <taxon>Veronia</taxon>
    </lineage>
</organism>